<evidence type="ECO:0000256" key="5">
    <source>
        <dbReference type="ARBA" id="ARBA00022737"/>
    </source>
</evidence>
<feature type="domain" description="ABC transmembrane type-1" evidence="15">
    <location>
        <begin position="180"/>
        <end position="489"/>
    </location>
</feature>
<keyword evidence="6" id="KW-0547">Nucleotide-binding</keyword>
<keyword evidence="7" id="KW-0067">ATP-binding</keyword>
<keyword evidence="17" id="KW-1185">Reference proteome</keyword>
<dbReference type="EMBL" id="JANBPU010000008">
    <property type="protein sequence ID" value="KAJ1920965.1"/>
    <property type="molecule type" value="Genomic_DNA"/>
</dbReference>
<evidence type="ECO:0000256" key="11">
    <source>
        <dbReference type="ARBA" id="ARBA00023180"/>
    </source>
</evidence>
<dbReference type="SUPFAM" id="SSF52540">
    <property type="entry name" value="P-loop containing nucleoside triphosphate hydrolases"/>
    <property type="match status" value="2"/>
</dbReference>
<dbReference type="PROSITE" id="PS50893">
    <property type="entry name" value="ABC_TRANSPORTER_2"/>
    <property type="match status" value="2"/>
</dbReference>
<dbReference type="InterPro" id="IPR036640">
    <property type="entry name" value="ABC1_TM_sf"/>
</dbReference>
<evidence type="ECO:0000256" key="12">
    <source>
        <dbReference type="SAM" id="MobiDB-lite"/>
    </source>
</evidence>
<dbReference type="Proteomes" id="UP001150538">
    <property type="component" value="Unassembled WGS sequence"/>
</dbReference>
<feature type="transmembrane region" description="Helical" evidence="13">
    <location>
        <begin position="1083"/>
        <end position="1103"/>
    </location>
</feature>
<dbReference type="InterPro" id="IPR017871">
    <property type="entry name" value="ABC_transporter-like_CS"/>
</dbReference>
<dbReference type="CDD" id="cd18578">
    <property type="entry name" value="ABC_6TM_Pgp_ABCB1_D2_like"/>
    <property type="match status" value="1"/>
</dbReference>
<dbReference type="GO" id="GO:0016887">
    <property type="term" value="F:ATP hydrolysis activity"/>
    <property type="evidence" value="ECO:0007669"/>
    <property type="project" value="InterPro"/>
</dbReference>
<reference evidence="16" key="1">
    <citation type="submission" date="2022-07" db="EMBL/GenBank/DDBJ databases">
        <title>Phylogenomic reconstructions and comparative analyses of Kickxellomycotina fungi.</title>
        <authorList>
            <person name="Reynolds N.K."/>
            <person name="Stajich J.E."/>
            <person name="Barry K."/>
            <person name="Grigoriev I.V."/>
            <person name="Crous P."/>
            <person name="Smith M.E."/>
        </authorList>
    </citation>
    <scope>NUCLEOTIDE SEQUENCE</scope>
    <source>
        <strain evidence="16">NBRC 100468</strain>
    </source>
</reference>
<evidence type="ECO:0000256" key="6">
    <source>
        <dbReference type="ARBA" id="ARBA00022741"/>
    </source>
</evidence>
<evidence type="ECO:0000256" key="4">
    <source>
        <dbReference type="ARBA" id="ARBA00022692"/>
    </source>
</evidence>
<accession>A0A9W8A9G1</accession>
<comment type="caution">
    <text evidence="16">The sequence shown here is derived from an EMBL/GenBank/DDBJ whole genome shotgun (WGS) entry which is preliminary data.</text>
</comment>
<evidence type="ECO:0000256" key="1">
    <source>
        <dbReference type="ARBA" id="ARBA00004141"/>
    </source>
</evidence>
<keyword evidence="3" id="KW-0813">Transport</keyword>
<dbReference type="PANTHER" id="PTHR43394">
    <property type="entry name" value="ATP-DEPENDENT PERMEASE MDL1, MITOCHONDRIAL"/>
    <property type="match status" value="1"/>
</dbReference>
<feature type="transmembrane region" description="Helical" evidence="13">
    <location>
        <begin position="322"/>
        <end position="341"/>
    </location>
</feature>
<dbReference type="Pfam" id="PF00664">
    <property type="entry name" value="ABC_membrane"/>
    <property type="match status" value="2"/>
</dbReference>
<feature type="domain" description="ABC transporter" evidence="14">
    <location>
        <begin position="1179"/>
        <end position="1415"/>
    </location>
</feature>
<dbReference type="InterPro" id="IPR027417">
    <property type="entry name" value="P-loop_NTPase"/>
</dbReference>
<evidence type="ECO:0000256" key="3">
    <source>
        <dbReference type="ARBA" id="ARBA00022448"/>
    </source>
</evidence>
<feature type="compositionally biased region" description="Polar residues" evidence="12">
    <location>
        <begin position="30"/>
        <end position="44"/>
    </location>
</feature>
<dbReference type="PANTHER" id="PTHR43394:SF27">
    <property type="entry name" value="ATP-DEPENDENT TRANSLOCASE ABCB1-LIKE"/>
    <property type="match status" value="1"/>
</dbReference>
<protein>
    <submittedName>
        <fullName evidence="16">Uncharacterized protein</fullName>
    </submittedName>
</protein>
<evidence type="ECO:0000259" key="14">
    <source>
        <dbReference type="PROSITE" id="PS50893"/>
    </source>
</evidence>
<dbReference type="GO" id="GO:0005524">
    <property type="term" value="F:ATP binding"/>
    <property type="evidence" value="ECO:0007669"/>
    <property type="project" value="UniProtKB-KW"/>
</dbReference>
<feature type="transmembrane region" description="Helical" evidence="13">
    <location>
        <begin position="460"/>
        <end position="481"/>
    </location>
</feature>
<feature type="region of interest" description="Disordered" evidence="12">
    <location>
        <begin position="1"/>
        <end position="155"/>
    </location>
</feature>
<evidence type="ECO:0000256" key="10">
    <source>
        <dbReference type="ARBA" id="ARBA00023136"/>
    </source>
</evidence>
<keyword evidence="9 13" id="KW-1133">Transmembrane helix</keyword>
<dbReference type="GO" id="GO:0090374">
    <property type="term" value="P:oligopeptide export from mitochondrion"/>
    <property type="evidence" value="ECO:0007669"/>
    <property type="project" value="TreeGrafter"/>
</dbReference>
<sequence length="1422" mass="155251">MVNPNENEGRLNPSTPVPGDGGNGDGVARSQISKYSSSTATTKESLAEAPNDKKKGLGGVDEITPEYEKSRESPLDNIGNNRSTLNPPPGSAFSLSPSNKSVNEKLLEDDNSDSSSSSSSNDDSKKKDKKKSKKDKKSKKKGKKGDEEEKKEKSPLEDYPSIPFLQLYRFADLWDRIMIAVGTFMAVLVGVASPMLILVFGGAMGDFINYTSVMNQYLSAPDKTDPAIVELKRRADHNLDHSTRQACWNFLAIGLGVWAAGFLMSVCFNIAAERQTERIRSLYYRSILRQNIAWFDKIPTGDLTSRISGDVQLIHDGFGEKVGYVIQFIAMFVAGLAIAFAKAWSVALVVCAILPFMVISVGIMGVVISKLATKSQDQYAGAGAVANEVLSSIRTIMAFNSQERELERYDKEIVKAYNFSFKKGIISGVCIGFMMFTIFAAYCLGFWFGSTRIWARQFDAGQVMTAFFSLLIGGFSLGGAAPNITHIATGRGCASRVYGIIGQESPIDSVDDSRGIKVNDIEGSIEFRNINFAYPTRTDIPILRNFSLSIKAGEKVALVGGSGCGKSTTVSLVERFYDPDEGQVLVDGIDVKEYNVRSLRQQLGMVTQEPVLFSTTIYQNIVWGAVDPETDPPTKEHVIAAAQAANAHSFISRLPDGYDTVVGEGGALLSGGQKQRIAIARALIRNPKILLLDEATSALDTESERLVQDALDRLSRSRTTITIAHRLSTIRSADRICVIREGQVLESGSHDELVMQGGEYAAMVKAQELRQKAREKVVGKAEEDDVDIERLVAEEIDRTKSIARRTSTHQTIKSINDEDKGGLGKFVITKPGPKRERSFGKLWNTFWENKKDLPTYILGILGAAVDGAVFPAFSVVFSKLMIVFGLTDEHEFKSQSRLYSLLFLAFGGISFIGMTCRVTFFTVGSEKLTRKIRYLSFKALLRQEAGFFDDENNGTGALTAKLATEAESINKVGTLVWPATVGAVSAIATGIIISFISDWRMSLIIIACLPFVVFAEYFQTQAMEGTSKGASKAQQEAGQAAAETIANIKTVASLTREHTFIAIFDEYNSEPYKNAVNSSYLSAFGYGFSQASMLLVYALAFFVGTRFVLNETLTMEDLFRVMFALMFSAYALGQLSQQATNYSNGLVAASDIYDLIHRETAIDSTSDNGASPEKFTGKANLQDVEFAYPIRPKAKILHGISLEANPGQTVALVGGSGSGKSTTVALLQRLYDVSEGGAFVEDIDVRDWNIRSLRDHISIVSQEPTLFGMSIAENISYGRTNATVQEIESAARDANIYDFIQDLPDGLNTNVGQKGGQLSGGQKQRIAIARAMIRNPKLLLLDEATSALDSKSEKVVQAVLDKAKLGRTTITIAHRLSTIQDSDLIVVFQRGNIVEKGTHDDLLMQNGVYAGLVQQQSLEVTH</sequence>
<keyword evidence="10 13" id="KW-0472">Membrane</keyword>
<feature type="transmembrane region" description="Helical" evidence="13">
    <location>
        <begin position="975"/>
        <end position="995"/>
    </location>
</feature>
<organism evidence="16 17">
    <name type="scientific">Mycoemilia scoparia</name>
    <dbReference type="NCBI Taxonomy" id="417184"/>
    <lineage>
        <taxon>Eukaryota</taxon>
        <taxon>Fungi</taxon>
        <taxon>Fungi incertae sedis</taxon>
        <taxon>Zoopagomycota</taxon>
        <taxon>Kickxellomycotina</taxon>
        <taxon>Kickxellomycetes</taxon>
        <taxon>Kickxellales</taxon>
        <taxon>Kickxellaceae</taxon>
        <taxon>Mycoemilia</taxon>
    </lineage>
</organism>
<evidence type="ECO:0000256" key="8">
    <source>
        <dbReference type="ARBA" id="ARBA00022967"/>
    </source>
</evidence>
<evidence type="ECO:0000313" key="17">
    <source>
        <dbReference type="Proteomes" id="UP001150538"/>
    </source>
</evidence>
<dbReference type="Gene3D" id="1.20.1560.10">
    <property type="entry name" value="ABC transporter type 1, transmembrane domain"/>
    <property type="match status" value="1"/>
</dbReference>
<feature type="transmembrane region" description="Helical" evidence="13">
    <location>
        <begin position="347"/>
        <end position="368"/>
    </location>
</feature>
<evidence type="ECO:0000256" key="2">
    <source>
        <dbReference type="ARBA" id="ARBA00007577"/>
    </source>
</evidence>
<feature type="domain" description="ABC transmembrane type-1" evidence="15">
    <location>
        <begin position="857"/>
        <end position="1144"/>
    </location>
</feature>
<dbReference type="SMART" id="SM00382">
    <property type="entry name" value="AAA"/>
    <property type="match status" value="2"/>
</dbReference>
<dbReference type="InterPro" id="IPR011527">
    <property type="entry name" value="ABC1_TM_dom"/>
</dbReference>
<evidence type="ECO:0000256" key="13">
    <source>
        <dbReference type="SAM" id="Phobius"/>
    </source>
</evidence>
<evidence type="ECO:0000256" key="9">
    <source>
        <dbReference type="ARBA" id="ARBA00022989"/>
    </source>
</evidence>
<dbReference type="InterPro" id="IPR003439">
    <property type="entry name" value="ABC_transporter-like_ATP-bd"/>
</dbReference>
<dbReference type="PROSITE" id="PS50929">
    <property type="entry name" value="ABC_TM1F"/>
    <property type="match status" value="2"/>
</dbReference>
<comment type="subcellular location">
    <subcellularLocation>
        <location evidence="1">Membrane</location>
        <topology evidence="1">Multi-pass membrane protein</topology>
    </subcellularLocation>
</comment>
<dbReference type="Pfam" id="PF00005">
    <property type="entry name" value="ABC_tran"/>
    <property type="match status" value="2"/>
</dbReference>
<gene>
    <name evidence="16" type="ORF">H4219_001018</name>
</gene>
<dbReference type="OrthoDB" id="6500128at2759"/>
<feature type="transmembrane region" description="Helical" evidence="13">
    <location>
        <begin position="425"/>
        <end position="448"/>
    </location>
</feature>
<feature type="transmembrane region" description="Helical" evidence="13">
    <location>
        <begin position="856"/>
        <end position="878"/>
    </location>
</feature>
<dbReference type="CDD" id="cd18577">
    <property type="entry name" value="ABC_6TM_Pgp_ABCB1_D1_like"/>
    <property type="match status" value="1"/>
</dbReference>
<dbReference type="Gene3D" id="3.40.50.300">
    <property type="entry name" value="P-loop containing nucleotide triphosphate hydrolases"/>
    <property type="match status" value="2"/>
</dbReference>
<evidence type="ECO:0000313" key="16">
    <source>
        <dbReference type="EMBL" id="KAJ1920965.1"/>
    </source>
</evidence>
<dbReference type="GO" id="GO:0015421">
    <property type="term" value="F:ABC-type oligopeptide transporter activity"/>
    <property type="evidence" value="ECO:0007669"/>
    <property type="project" value="TreeGrafter"/>
</dbReference>
<name>A0A9W8A9G1_9FUNG</name>
<comment type="similarity">
    <text evidence="2">Belongs to the ABC transporter superfamily. ABCB family. Multidrug resistance exporter (TC 3.A.1.201) subfamily.</text>
</comment>
<dbReference type="PROSITE" id="PS00211">
    <property type="entry name" value="ABC_TRANSPORTER_1"/>
    <property type="match status" value="2"/>
</dbReference>
<feature type="transmembrane region" description="Helical" evidence="13">
    <location>
        <begin position="898"/>
        <end position="923"/>
    </location>
</feature>
<feature type="transmembrane region" description="Helical" evidence="13">
    <location>
        <begin position="248"/>
        <end position="272"/>
    </location>
</feature>
<feature type="compositionally biased region" description="Basic and acidic residues" evidence="12">
    <location>
        <begin position="144"/>
        <end position="155"/>
    </location>
</feature>
<dbReference type="FunFam" id="1.20.1560.10:FF:000018">
    <property type="entry name" value="ATP-binding cassette subfamily B member 11"/>
    <property type="match status" value="1"/>
</dbReference>
<evidence type="ECO:0000259" key="15">
    <source>
        <dbReference type="PROSITE" id="PS50929"/>
    </source>
</evidence>
<feature type="transmembrane region" description="Helical" evidence="13">
    <location>
        <begin position="177"/>
        <end position="204"/>
    </location>
</feature>
<dbReference type="FunFam" id="3.40.50.300:FF:000251">
    <property type="entry name" value="ABC transporter B family member 19"/>
    <property type="match status" value="1"/>
</dbReference>
<dbReference type="GO" id="GO:0005743">
    <property type="term" value="C:mitochondrial inner membrane"/>
    <property type="evidence" value="ECO:0007669"/>
    <property type="project" value="TreeGrafter"/>
</dbReference>
<keyword evidence="11" id="KW-0325">Glycoprotein</keyword>
<dbReference type="InterPro" id="IPR039421">
    <property type="entry name" value="Type_1_exporter"/>
</dbReference>
<dbReference type="CDD" id="cd03249">
    <property type="entry name" value="ABC_MTABC3_MDL1_MDL2"/>
    <property type="match status" value="2"/>
</dbReference>
<dbReference type="FunFam" id="3.40.50.300:FF:000479">
    <property type="entry name" value="Multidrug resistance protein 1A"/>
    <property type="match status" value="1"/>
</dbReference>
<feature type="compositionally biased region" description="Basic residues" evidence="12">
    <location>
        <begin position="127"/>
        <end position="143"/>
    </location>
</feature>
<evidence type="ECO:0000256" key="7">
    <source>
        <dbReference type="ARBA" id="ARBA00022840"/>
    </source>
</evidence>
<keyword evidence="8" id="KW-1278">Translocase</keyword>
<dbReference type="SUPFAM" id="SSF90123">
    <property type="entry name" value="ABC transporter transmembrane region"/>
    <property type="match status" value="2"/>
</dbReference>
<feature type="transmembrane region" description="Helical" evidence="13">
    <location>
        <begin position="1001"/>
        <end position="1018"/>
    </location>
</feature>
<proteinExistence type="inferred from homology"/>
<dbReference type="InterPro" id="IPR003593">
    <property type="entry name" value="AAA+_ATPase"/>
</dbReference>
<feature type="domain" description="ABC transporter" evidence="14">
    <location>
        <begin position="525"/>
        <end position="766"/>
    </location>
</feature>
<keyword evidence="5" id="KW-0677">Repeat</keyword>
<keyword evidence="4 13" id="KW-0812">Transmembrane</keyword>